<comment type="caution">
    <text evidence="2">The sequence shown here is derived from an EMBL/GenBank/DDBJ whole genome shotgun (WGS) entry which is preliminary data.</text>
</comment>
<proteinExistence type="predicted"/>
<keyword evidence="3" id="KW-1185">Reference proteome</keyword>
<feature type="domain" description="GP-PDE" evidence="1">
    <location>
        <begin position="4"/>
        <end position="248"/>
    </location>
</feature>
<dbReference type="PANTHER" id="PTHR43805">
    <property type="entry name" value="GLYCEROPHOSPHORYL DIESTER PHOSPHODIESTERASE"/>
    <property type="match status" value="1"/>
</dbReference>
<dbReference type="InterPro" id="IPR030395">
    <property type="entry name" value="GP_PDE_dom"/>
</dbReference>
<evidence type="ECO:0000259" key="1">
    <source>
        <dbReference type="PROSITE" id="PS51704"/>
    </source>
</evidence>
<dbReference type="Pfam" id="PF03009">
    <property type="entry name" value="GDPD"/>
    <property type="match status" value="1"/>
</dbReference>
<dbReference type="InterPro" id="IPR017946">
    <property type="entry name" value="PLC-like_Pdiesterase_TIM-brl"/>
</dbReference>
<accession>A0A1X2GCF2</accession>
<evidence type="ECO:0000313" key="3">
    <source>
        <dbReference type="Proteomes" id="UP000242146"/>
    </source>
</evidence>
<dbReference type="OrthoDB" id="1470350at2759"/>
<dbReference type="Gene3D" id="3.20.20.190">
    <property type="entry name" value="Phosphatidylinositol (PI) phosphodiesterase"/>
    <property type="match status" value="1"/>
</dbReference>
<dbReference type="Proteomes" id="UP000242146">
    <property type="component" value="Unassembled WGS sequence"/>
</dbReference>
<dbReference type="AlphaFoldDB" id="A0A1X2GCF2"/>
<dbReference type="STRING" id="101127.A0A1X2GCF2"/>
<evidence type="ECO:0000313" key="2">
    <source>
        <dbReference type="EMBL" id="ORX50567.1"/>
    </source>
</evidence>
<dbReference type="PANTHER" id="PTHR43805:SF1">
    <property type="entry name" value="GP-PDE DOMAIN-CONTAINING PROTEIN"/>
    <property type="match status" value="1"/>
</dbReference>
<name>A0A1X2GCF2_9FUNG</name>
<dbReference type="PROSITE" id="PS51704">
    <property type="entry name" value="GP_PDE"/>
    <property type="match status" value="1"/>
</dbReference>
<dbReference type="SUPFAM" id="SSF51695">
    <property type="entry name" value="PLC-like phosphodiesterases"/>
    <property type="match status" value="1"/>
</dbReference>
<protein>
    <submittedName>
        <fullName evidence="2">PLC-like phosphodiesterase</fullName>
    </submittedName>
</protein>
<dbReference type="GO" id="GO:0008081">
    <property type="term" value="F:phosphoric diester hydrolase activity"/>
    <property type="evidence" value="ECO:0007669"/>
    <property type="project" value="InterPro"/>
</dbReference>
<sequence>MVKPTVIAHRGFCSKYPENTILSYRKAIEAGAQALEGDIRLSKDNQLVMMHDLTLQRTTTGTGAVGEQDYFGGIDQLTTKDQAQPIARMNDVLDLLLEPTTPDDMWMIIDIKYDNPLAILDAVHDLLKEEKYAVHTEVLQQRVVLGIWHPDFLTKVRELFGDAYKVCFIGASLSGARRHFINKVDYISLAFAALNDDDGRAFIGEAHSHGQKVLSWTINYVEQMHACVLWGVDGIIGNDVKEMLEQVKAETLDSSALKHTRQRLYYFCIKKVMSVASYAYVGI</sequence>
<reference evidence="2 3" key="1">
    <citation type="submission" date="2016-07" db="EMBL/GenBank/DDBJ databases">
        <title>Pervasive Adenine N6-methylation of Active Genes in Fungi.</title>
        <authorList>
            <consortium name="DOE Joint Genome Institute"/>
            <person name="Mondo S.J."/>
            <person name="Dannebaum R.O."/>
            <person name="Kuo R.C."/>
            <person name="Labutti K."/>
            <person name="Haridas S."/>
            <person name="Kuo A."/>
            <person name="Salamov A."/>
            <person name="Ahrendt S.R."/>
            <person name="Lipzen A."/>
            <person name="Sullivan W."/>
            <person name="Andreopoulos W.B."/>
            <person name="Clum A."/>
            <person name="Lindquist E."/>
            <person name="Daum C."/>
            <person name="Ramamoorthy G.K."/>
            <person name="Gryganskyi A."/>
            <person name="Culley D."/>
            <person name="Magnuson J.K."/>
            <person name="James T.Y."/>
            <person name="O'Malley M.A."/>
            <person name="Stajich J.E."/>
            <person name="Spatafora J.W."/>
            <person name="Visel A."/>
            <person name="Grigoriev I.V."/>
        </authorList>
    </citation>
    <scope>NUCLEOTIDE SEQUENCE [LARGE SCALE GENOMIC DNA]</scope>
    <source>
        <strain evidence="2 3">NRRL 3301</strain>
    </source>
</reference>
<dbReference type="EMBL" id="MCGT01000023">
    <property type="protein sequence ID" value="ORX50567.1"/>
    <property type="molecule type" value="Genomic_DNA"/>
</dbReference>
<dbReference type="GO" id="GO:0006629">
    <property type="term" value="P:lipid metabolic process"/>
    <property type="evidence" value="ECO:0007669"/>
    <property type="project" value="InterPro"/>
</dbReference>
<organism evidence="2 3">
    <name type="scientific">Hesseltinella vesiculosa</name>
    <dbReference type="NCBI Taxonomy" id="101127"/>
    <lineage>
        <taxon>Eukaryota</taxon>
        <taxon>Fungi</taxon>
        <taxon>Fungi incertae sedis</taxon>
        <taxon>Mucoromycota</taxon>
        <taxon>Mucoromycotina</taxon>
        <taxon>Mucoromycetes</taxon>
        <taxon>Mucorales</taxon>
        <taxon>Cunninghamellaceae</taxon>
        <taxon>Hesseltinella</taxon>
    </lineage>
</organism>
<gene>
    <name evidence="2" type="ORF">DM01DRAFT_1367854</name>
</gene>